<dbReference type="Proteomes" id="UP000285301">
    <property type="component" value="Unassembled WGS sequence"/>
</dbReference>
<comment type="caution">
    <text evidence="3">The sequence shown here is derived from an EMBL/GenBank/DDBJ whole genome shotgun (WGS) entry which is preliminary data.</text>
</comment>
<proteinExistence type="predicted"/>
<keyword evidence="5" id="KW-1185">Reference proteome</keyword>
<evidence type="ECO:0000313" key="5">
    <source>
        <dbReference type="Proteomes" id="UP000285301"/>
    </source>
</evidence>
<protein>
    <submittedName>
        <fullName evidence="3">Sarcoplasmic calcium-binding proteins I: III: and IV-like protein</fullName>
    </submittedName>
</protein>
<sequence>QEFKKIMSADATFKHKHLFVFHNFWGKYANRSFLFVASIIYSTFHNADANKDGILSWEDFLMLAEHYTKLQRRGKLEKEVFDRWKSIFEKWWNQLTDCADYNKDTFVEFSEWIRFFEKLGQTTKSHTELPDFLKTYLQLFFLCMDSNKDGLFCVKDYKKYLKSYNMDLSRADDCFKYMLTVIQTFIHFEIIDFFKHKKHQEEDAKNENALTSDRFKELVYDFWVSKDPNSKGKYICGPFDSVYLQDLEKNLKKLT</sequence>
<dbReference type="Gene3D" id="1.10.238.10">
    <property type="entry name" value="EF-hand"/>
    <property type="match status" value="1"/>
</dbReference>
<dbReference type="PROSITE" id="PS00018">
    <property type="entry name" value="EF_HAND_1"/>
    <property type="match status" value="1"/>
</dbReference>
<evidence type="ECO:0000313" key="4">
    <source>
        <dbReference type="EMBL" id="RWS13700.1"/>
    </source>
</evidence>
<evidence type="ECO:0000256" key="1">
    <source>
        <dbReference type="ARBA" id="ARBA00022837"/>
    </source>
</evidence>
<evidence type="ECO:0000313" key="3">
    <source>
        <dbReference type="EMBL" id="RWS13697.1"/>
    </source>
</evidence>
<dbReference type="InterPro" id="IPR018247">
    <property type="entry name" value="EF_Hand_1_Ca_BS"/>
</dbReference>
<dbReference type="OrthoDB" id="427950at2759"/>
<dbReference type="AlphaFoldDB" id="A0A3S3P7A7"/>
<gene>
    <name evidence="4" type="ORF">B4U79_02606</name>
    <name evidence="3" type="ORF">B4U79_06815</name>
</gene>
<dbReference type="InterPro" id="IPR002048">
    <property type="entry name" value="EF_hand_dom"/>
</dbReference>
<feature type="domain" description="EF-hand" evidence="2">
    <location>
        <begin position="35"/>
        <end position="70"/>
    </location>
</feature>
<dbReference type="EMBL" id="NCKU01000910">
    <property type="protein sequence ID" value="RWS13697.1"/>
    <property type="molecule type" value="Genomic_DNA"/>
</dbReference>
<reference evidence="3" key="2">
    <citation type="submission" date="2018-11" db="EMBL/GenBank/DDBJ databases">
        <title>Trombidioid mite genomics.</title>
        <authorList>
            <person name="Dong X."/>
        </authorList>
    </citation>
    <scope>NUCLEOTIDE SEQUENCE</scope>
    <source>
        <strain evidence="3">UoL-WK</strain>
    </source>
</reference>
<dbReference type="Pfam" id="PF13202">
    <property type="entry name" value="EF-hand_5"/>
    <property type="match status" value="1"/>
</dbReference>
<name>A0A3S3P7A7_9ACAR</name>
<organism evidence="3 5">
    <name type="scientific">Dinothrombium tinctorium</name>
    <dbReference type="NCBI Taxonomy" id="1965070"/>
    <lineage>
        <taxon>Eukaryota</taxon>
        <taxon>Metazoa</taxon>
        <taxon>Ecdysozoa</taxon>
        <taxon>Arthropoda</taxon>
        <taxon>Chelicerata</taxon>
        <taxon>Arachnida</taxon>
        <taxon>Acari</taxon>
        <taxon>Acariformes</taxon>
        <taxon>Trombidiformes</taxon>
        <taxon>Prostigmata</taxon>
        <taxon>Anystina</taxon>
        <taxon>Parasitengona</taxon>
        <taxon>Trombidioidea</taxon>
        <taxon>Trombidiidae</taxon>
        <taxon>Dinothrombium</taxon>
    </lineage>
</organism>
<evidence type="ECO:0000259" key="2">
    <source>
        <dbReference type="PROSITE" id="PS50222"/>
    </source>
</evidence>
<keyword evidence="1" id="KW-0106">Calcium</keyword>
<dbReference type="InterPro" id="IPR011992">
    <property type="entry name" value="EF-hand-dom_pair"/>
</dbReference>
<dbReference type="EMBL" id="NCKU01000908">
    <property type="protein sequence ID" value="RWS13700.1"/>
    <property type="molecule type" value="Genomic_DNA"/>
</dbReference>
<reference evidence="3 5" key="1">
    <citation type="journal article" date="2018" name="Gigascience">
        <title>Genomes of trombidid mites reveal novel predicted allergens and laterally-transferred genes associated with secondary metabolism.</title>
        <authorList>
            <person name="Dong X."/>
            <person name="Chaisiri K."/>
            <person name="Xia D."/>
            <person name="Armstrong S.D."/>
            <person name="Fang Y."/>
            <person name="Donnelly M.J."/>
            <person name="Kadowaki T."/>
            <person name="McGarry J.W."/>
            <person name="Darby A.C."/>
            <person name="Makepeace B.L."/>
        </authorList>
    </citation>
    <scope>NUCLEOTIDE SEQUENCE [LARGE SCALE GENOMIC DNA]</scope>
    <source>
        <strain evidence="3">UoL-WK</strain>
    </source>
</reference>
<dbReference type="PROSITE" id="PS50222">
    <property type="entry name" value="EF_HAND_2"/>
    <property type="match status" value="1"/>
</dbReference>
<dbReference type="SUPFAM" id="SSF47473">
    <property type="entry name" value="EF-hand"/>
    <property type="match status" value="1"/>
</dbReference>
<accession>A0A3S3P7A7</accession>
<feature type="non-terminal residue" evidence="3">
    <location>
        <position position="1"/>
    </location>
</feature>
<dbReference type="GO" id="GO:0005509">
    <property type="term" value="F:calcium ion binding"/>
    <property type="evidence" value="ECO:0007669"/>
    <property type="project" value="InterPro"/>
</dbReference>